<organism evidence="7 8">
    <name type="scientific">Monilinia fructigena</name>
    <dbReference type="NCBI Taxonomy" id="38457"/>
    <lineage>
        <taxon>Eukaryota</taxon>
        <taxon>Fungi</taxon>
        <taxon>Dikarya</taxon>
        <taxon>Ascomycota</taxon>
        <taxon>Pezizomycotina</taxon>
        <taxon>Leotiomycetes</taxon>
        <taxon>Helotiales</taxon>
        <taxon>Sclerotiniaceae</taxon>
        <taxon>Monilinia</taxon>
    </lineage>
</organism>
<evidence type="ECO:0000313" key="7">
    <source>
        <dbReference type="EMBL" id="RAL66235.1"/>
    </source>
</evidence>
<dbReference type="Gene3D" id="6.10.250.3220">
    <property type="match status" value="1"/>
</dbReference>
<keyword evidence="1 4" id="KW-0479">Metal-binding</keyword>
<keyword evidence="2 4" id="KW-0863">Zinc-finger</keyword>
<evidence type="ECO:0000259" key="6">
    <source>
        <dbReference type="PROSITE" id="PS50103"/>
    </source>
</evidence>
<dbReference type="OrthoDB" id="410307at2759"/>
<feature type="region of interest" description="Disordered" evidence="5">
    <location>
        <begin position="112"/>
        <end position="154"/>
    </location>
</feature>
<protein>
    <recommendedName>
        <fullName evidence="6">C3H1-type domain-containing protein</fullName>
    </recommendedName>
</protein>
<dbReference type="GO" id="GO:0008270">
    <property type="term" value="F:zinc ion binding"/>
    <property type="evidence" value="ECO:0007669"/>
    <property type="project" value="UniProtKB-KW"/>
</dbReference>
<sequence length="177" mass="19411">MMQPTGTSNYEVTINGIRFMVTKNGSKLVKAPGDLTSANATPKTALIGGVKFYRSKNGNMYREGIIKATRKRGVSKINEPCRSFTTTGTCNKGPKCRYIHDPSKVGASVIRRNPAAGDSSPGDQSSDVSSDEEDEIGSDDVDSDVIDEEFFGDEDEERNLEFLHNKIMFDFPNTNTL</sequence>
<feature type="domain" description="C3H1-type" evidence="6">
    <location>
        <begin position="75"/>
        <end position="103"/>
    </location>
</feature>
<evidence type="ECO:0000256" key="5">
    <source>
        <dbReference type="SAM" id="MobiDB-lite"/>
    </source>
</evidence>
<feature type="zinc finger region" description="C3H1-type" evidence="4">
    <location>
        <begin position="75"/>
        <end position="103"/>
    </location>
</feature>
<proteinExistence type="predicted"/>
<gene>
    <name evidence="7" type="ORF">DID88_005906</name>
</gene>
<dbReference type="Pfam" id="PF00642">
    <property type="entry name" value="zf-CCCH"/>
    <property type="match status" value="1"/>
</dbReference>
<evidence type="ECO:0000256" key="4">
    <source>
        <dbReference type="PROSITE-ProRule" id="PRU00723"/>
    </source>
</evidence>
<dbReference type="SUPFAM" id="SSF90229">
    <property type="entry name" value="CCCH zinc finger"/>
    <property type="match status" value="1"/>
</dbReference>
<accession>A0A395J183</accession>
<dbReference type="AlphaFoldDB" id="A0A395J183"/>
<evidence type="ECO:0000256" key="2">
    <source>
        <dbReference type="ARBA" id="ARBA00022771"/>
    </source>
</evidence>
<dbReference type="InterPro" id="IPR036855">
    <property type="entry name" value="Znf_CCCH_sf"/>
</dbReference>
<evidence type="ECO:0000256" key="1">
    <source>
        <dbReference type="ARBA" id="ARBA00022723"/>
    </source>
</evidence>
<reference evidence="7 8" key="1">
    <citation type="submission" date="2018-06" db="EMBL/GenBank/DDBJ databases">
        <title>Genome Sequence of the Brown Rot Fungal Pathogen Monilinia fructigena.</title>
        <authorList>
            <person name="Landi L."/>
            <person name="De Miccolis Angelini R.M."/>
            <person name="Pollastro S."/>
            <person name="Abate D."/>
            <person name="Faretra F."/>
            <person name="Romanazzi G."/>
        </authorList>
    </citation>
    <scope>NUCLEOTIDE SEQUENCE [LARGE SCALE GENOMIC DNA]</scope>
    <source>
        <strain evidence="7 8">Mfrg269</strain>
    </source>
</reference>
<dbReference type="InterPro" id="IPR000571">
    <property type="entry name" value="Znf_CCCH"/>
</dbReference>
<name>A0A395J183_9HELO</name>
<comment type="caution">
    <text evidence="7">The sequence shown here is derived from an EMBL/GenBank/DDBJ whole genome shotgun (WGS) entry which is preliminary data.</text>
</comment>
<feature type="compositionally biased region" description="Low complexity" evidence="5">
    <location>
        <begin position="118"/>
        <end position="128"/>
    </location>
</feature>
<dbReference type="EMBL" id="QKRW01000007">
    <property type="protein sequence ID" value="RAL66235.1"/>
    <property type="molecule type" value="Genomic_DNA"/>
</dbReference>
<evidence type="ECO:0000313" key="8">
    <source>
        <dbReference type="Proteomes" id="UP000249056"/>
    </source>
</evidence>
<keyword evidence="3 4" id="KW-0862">Zinc</keyword>
<dbReference type="PROSITE" id="PS50103">
    <property type="entry name" value="ZF_C3H1"/>
    <property type="match status" value="1"/>
</dbReference>
<evidence type="ECO:0000256" key="3">
    <source>
        <dbReference type="ARBA" id="ARBA00022833"/>
    </source>
</evidence>
<feature type="compositionally biased region" description="Acidic residues" evidence="5">
    <location>
        <begin position="129"/>
        <end position="154"/>
    </location>
</feature>
<dbReference type="Proteomes" id="UP000249056">
    <property type="component" value="Unassembled WGS sequence"/>
</dbReference>
<keyword evidence="8" id="KW-1185">Reference proteome</keyword>
<dbReference type="SMART" id="SM00356">
    <property type="entry name" value="ZnF_C3H1"/>
    <property type="match status" value="1"/>
</dbReference>